<evidence type="ECO:0000256" key="1">
    <source>
        <dbReference type="SAM" id="MobiDB-lite"/>
    </source>
</evidence>
<dbReference type="EMBL" id="JBEXZR010000004">
    <property type="protein sequence ID" value="MEU0707204.1"/>
    <property type="molecule type" value="Genomic_DNA"/>
</dbReference>
<feature type="region of interest" description="Disordered" evidence="1">
    <location>
        <begin position="9"/>
        <end position="36"/>
    </location>
</feature>
<gene>
    <name evidence="2" type="ORF">ABZ508_07480</name>
</gene>
<name>A0ABV2W0Z2_9ACTN</name>
<comment type="caution">
    <text evidence="2">The sequence shown here is derived from an EMBL/GenBank/DDBJ whole genome shotgun (WGS) entry which is preliminary data.</text>
</comment>
<sequence length="155" mass="15539">MITAVLSAAACTPSERSGPSAQSPSATGAPTAATPDEATDLKAVLERAFVARESLGGGSGRLDPQFGNTHPATPEGVLSVTFAFTCTGKGEVSLKFTVGGKEVPTAAGSQVCDGTIFQRSVDVPKPGPLGFVAAVGGSADGGFAYAYYAEKKELP</sequence>
<evidence type="ECO:0000313" key="2">
    <source>
        <dbReference type="EMBL" id="MEU0707204.1"/>
    </source>
</evidence>
<dbReference type="RefSeq" id="WP_359658433.1">
    <property type="nucleotide sequence ID" value="NZ_JBEXZP010000331.1"/>
</dbReference>
<proteinExistence type="predicted"/>
<reference evidence="2 3" key="1">
    <citation type="submission" date="2024-06" db="EMBL/GenBank/DDBJ databases">
        <title>The Natural Products Discovery Center: Release of the First 8490 Sequenced Strains for Exploring Actinobacteria Biosynthetic Diversity.</title>
        <authorList>
            <person name="Kalkreuter E."/>
            <person name="Kautsar S.A."/>
            <person name="Yang D."/>
            <person name="Bader C.D."/>
            <person name="Teijaro C.N."/>
            <person name="Fluegel L."/>
            <person name="Davis C.M."/>
            <person name="Simpson J.R."/>
            <person name="Lauterbach L."/>
            <person name="Steele A.D."/>
            <person name="Gui C."/>
            <person name="Meng S."/>
            <person name="Li G."/>
            <person name="Viehrig K."/>
            <person name="Ye F."/>
            <person name="Su P."/>
            <person name="Kiefer A.F."/>
            <person name="Nichols A."/>
            <person name="Cepeda A.J."/>
            <person name="Yan W."/>
            <person name="Fan B."/>
            <person name="Jiang Y."/>
            <person name="Adhikari A."/>
            <person name="Zheng C.-J."/>
            <person name="Schuster L."/>
            <person name="Cowan T.M."/>
            <person name="Smanski M.J."/>
            <person name="Chevrette M.G."/>
            <person name="De Carvalho L.P.S."/>
            <person name="Shen B."/>
        </authorList>
    </citation>
    <scope>NUCLEOTIDE SEQUENCE [LARGE SCALE GENOMIC DNA]</scope>
    <source>
        <strain evidence="2 3">NPDC006337</strain>
    </source>
</reference>
<evidence type="ECO:0000313" key="3">
    <source>
        <dbReference type="Proteomes" id="UP001550378"/>
    </source>
</evidence>
<feature type="compositionally biased region" description="Low complexity" evidence="1">
    <location>
        <begin position="17"/>
        <end position="36"/>
    </location>
</feature>
<organism evidence="2 3">
    <name type="scientific">Streptomyces lavendulocolor</name>
    <dbReference type="NCBI Taxonomy" id="67316"/>
    <lineage>
        <taxon>Bacteria</taxon>
        <taxon>Bacillati</taxon>
        <taxon>Actinomycetota</taxon>
        <taxon>Actinomycetes</taxon>
        <taxon>Kitasatosporales</taxon>
        <taxon>Streptomycetaceae</taxon>
        <taxon>Streptomyces</taxon>
    </lineage>
</organism>
<keyword evidence="3" id="KW-1185">Reference proteome</keyword>
<protein>
    <recommendedName>
        <fullName evidence="4">Lipoprotein</fullName>
    </recommendedName>
</protein>
<accession>A0ABV2W0Z2</accession>
<evidence type="ECO:0008006" key="4">
    <source>
        <dbReference type="Google" id="ProtNLM"/>
    </source>
</evidence>
<dbReference type="Proteomes" id="UP001550378">
    <property type="component" value="Unassembled WGS sequence"/>
</dbReference>